<dbReference type="AlphaFoldDB" id="A0A645IBH6"/>
<accession>A0A645IBH6</accession>
<sequence>MTPKTKNATFTKVEVQFSKATGNLSSIFIQQKNGMTNQLSLFNYQKKVSVSQNTFVFDKTKFKGVMVNDLR</sequence>
<proteinExistence type="predicted"/>
<dbReference type="Gene3D" id="2.50.20.10">
    <property type="entry name" value="Lipoprotein localisation LolA/LolB/LppX"/>
    <property type="match status" value="1"/>
</dbReference>
<organism evidence="1">
    <name type="scientific">bioreactor metagenome</name>
    <dbReference type="NCBI Taxonomy" id="1076179"/>
    <lineage>
        <taxon>unclassified sequences</taxon>
        <taxon>metagenomes</taxon>
        <taxon>ecological metagenomes</taxon>
    </lineage>
</organism>
<evidence type="ECO:0008006" key="2">
    <source>
        <dbReference type="Google" id="ProtNLM"/>
    </source>
</evidence>
<gene>
    <name evidence="1" type="ORF">SDC9_196235</name>
</gene>
<evidence type="ECO:0000313" key="1">
    <source>
        <dbReference type="EMBL" id="MPN48625.1"/>
    </source>
</evidence>
<name>A0A645IBH6_9ZZZZ</name>
<protein>
    <recommendedName>
        <fullName evidence="2">Outer-membrane lipoprotein carrier protein</fullName>
    </recommendedName>
</protein>
<comment type="caution">
    <text evidence="1">The sequence shown here is derived from an EMBL/GenBank/DDBJ whole genome shotgun (WGS) entry which is preliminary data.</text>
</comment>
<reference evidence="1" key="1">
    <citation type="submission" date="2019-08" db="EMBL/GenBank/DDBJ databases">
        <authorList>
            <person name="Kucharzyk K."/>
            <person name="Murdoch R.W."/>
            <person name="Higgins S."/>
            <person name="Loffler F."/>
        </authorList>
    </citation>
    <scope>NUCLEOTIDE SEQUENCE</scope>
</reference>
<dbReference type="EMBL" id="VSSQ01111124">
    <property type="protein sequence ID" value="MPN48625.1"/>
    <property type="molecule type" value="Genomic_DNA"/>
</dbReference>